<reference evidence="2 3" key="1">
    <citation type="journal article" date="2013" name="Int. J. Syst. Evol. Microbiol.">
        <title>Tumebacillus flagellatus sp. nov., an alpha-amylase/pullulanase-producing bacterium isolated from cassava wastewater.</title>
        <authorList>
            <person name="Wang Q."/>
            <person name="Xie N."/>
            <person name="Qin Y."/>
            <person name="Shen N."/>
            <person name="Zhu J."/>
            <person name="Mi H."/>
            <person name="Huang R."/>
        </authorList>
    </citation>
    <scope>NUCLEOTIDE SEQUENCE [LARGE SCALE GENOMIC DNA]</scope>
    <source>
        <strain evidence="2 3">GST4</strain>
    </source>
</reference>
<evidence type="ECO:0000313" key="2">
    <source>
        <dbReference type="EMBL" id="KEO84462.1"/>
    </source>
</evidence>
<dbReference type="InterPro" id="IPR023631">
    <property type="entry name" value="Amidase_dom"/>
</dbReference>
<keyword evidence="2" id="KW-0378">Hydrolase</keyword>
<accession>A0A074MF99</accession>
<dbReference type="EC" id="3.5.1.4" evidence="2"/>
<organism evidence="2 3">
    <name type="scientific">Tumebacillus flagellatus</name>
    <dbReference type="NCBI Taxonomy" id="1157490"/>
    <lineage>
        <taxon>Bacteria</taxon>
        <taxon>Bacillati</taxon>
        <taxon>Bacillota</taxon>
        <taxon>Bacilli</taxon>
        <taxon>Bacillales</taxon>
        <taxon>Alicyclobacillaceae</taxon>
        <taxon>Tumebacillus</taxon>
    </lineage>
</organism>
<gene>
    <name evidence="2" type="ORF">EL26_05015</name>
</gene>
<feature type="domain" description="Amidase" evidence="1">
    <location>
        <begin position="35"/>
        <end position="470"/>
    </location>
</feature>
<dbReference type="Pfam" id="PF01425">
    <property type="entry name" value="Amidase"/>
    <property type="match status" value="1"/>
</dbReference>
<protein>
    <submittedName>
        <fullName evidence="2">Amidase</fullName>
        <ecNumber evidence="2">3.5.1.4</ecNumber>
    </submittedName>
</protein>
<dbReference type="NCBIfam" id="NF005300">
    <property type="entry name" value="PRK06828.1"/>
    <property type="match status" value="1"/>
</dbReference>
<dbReference type="AlphaFoldDB" id="A0A074MF99"/>
<name>A0A074MF99_9BACL</name>
<evidence type="ECO:0000259" key="1">
    <source>
        <dbReference type="Pfam" id="PF01425"/>
    </source>
</evidence>
<sequence>MLSEKLKQWSEEWLVEATVEDMQAKMEAGELTSLDLVLMYMERIAAYDKSGPTLNSVLELNPDAIFIAKALDFERRQKGPRGPLHGIPVLIKDNIDTGDKMHTSAGSIALANHRAKQDSFVAKKLREAGMVILGKTNMTEWANWMAEDMPCGYSSRGGQVLNPYNPASSTGGSSAGSGVAAAANLAALTVGTETSGSILSPSSQNSLAGIKPTVGLVSRTGIIPICHSQDTAGPMARTVRDAAILLGALTGVDEQDPATWSQEAHTDYTQFLDADGLRGVRIGVADFQNPELSEEDLAIFQAALDDLRKLGAEVVEGVHVKSARLPWSPHVMTDEFKIDLDYYLSTCGPEVPVHSLEEVVAYNEAHAEQALKYGQANSERSAQTSATLTSPDYIREIISHTTVFAQEIDDNLANHNLDAMVYYGTWGCWLAARAGYPSVIVPAGALTTGENAGMPVGLTFTAGAYSEPKLIKFAYAYEQATKHRKVPKF</sequence>
<dbReference type="GO" id="GO:0004040">
    <property type="term" value="F:amidase activity"/>
    <property type="evidence" value="ECO:0007669"/>
    <property type="project" value="UniProtKB-EC"/>
</dbReference>
<dbReference type="STRING" id="1157490.EL26_05015"/>
<dbReference type="Gene3D" id="3.90.1300.10">
    <property type="entry name" value="Amidase signature (AS) domain"/>
    <property type="match status" value="1"/>
</dbReference>
<evidence type="ECO:0000313" key="3">
    <source>
        <dbReference type="Proteomes" id="UP000027931"/>
    </source>
</evidence>
<proteinExistence type="predicted"/>
<dbReference type="SUPFAM" id="SSF75304">
    <property type="entry name" value="Amidase signature (AS) enzymes"/>
    <property type="match status" value="1"/>
</dbReference>
<keyword evidence="3" id="KW-1185">Reference proteome</keyword>
<comment type="caution">
    <text evidence="2">The sequence shown here is derived from an EMBL/GenBank/DDBJ whole genome shotgun (WGS) entry which is preliminary data.</text>
</comment>
<dbReference type="PANTHER" id="PTHR42678">
    <property type="entry name" value="AMIDASE"/>
    <property type="match status" value="1"/>
</dbReference>
<dbReference type="PANTHER" id="PTHR42678:SF34">
    <property type="entry name" value="OS04G0183300 PROTEIN"/>
    <property type="match status" value="1"/>
</dbReference>
<dbReference type="Proteomes" id="UP000027931">
    <property type="component" value="Unassembled WGS sequence"/>
</dbReference>
<dbReference type="eggNOG" id="COG0154">
    <property type="taxonomic scope" value="Bacteria"/>
</dbReference>
<dbReference type="EMBL" id="JMIR01000004">
    <property type="protein sequence ID" value="KEO84462.1"/>
    <property type="molecule type" value="Genomic_DNA"/>
</dbReference>
<dbReference type="InterPro" id="IPR036928">
    <property type="entry name" value="AS_sf"/>
</dbReference>
<dbReference type="OrthoDB" id="9811471at2"/>